<gene>
    <name evidence="3" type="ORF">Faunusvirus1_24</name>
</gene>
<dbReference type="PANTHER" id="PTHR24198:SF165">
    <property type="entry name" value="ANKYRIN REPEAT-CONTAINING PROTEIN-RELATED"/>
    <property type="match status" value="1"/>
</dbReference>
<dbReference type="SUPFAM" id="SSF48403">
    <property type="entry name" value="Ankyrin repeat"/>
    <property type="match status" value="1"/>
</dbReference>
<dbReference type="SMART" id="SM00248">
    <property type="entry name" value="ANK"/>
    <property type="match status" value="5"/>
</dbReference>
<evidence type="ECO:0000256" key="1">
    <source>
        <dbReference type="ARBA" id="ARBA00022737"/>
    </source>
</evidence>
<keyword evidence="2" id="KW-0040">ANK repeat</keyword>
<dbReference type="InterPro" id="IPR036770">
    <property type="entry name" value="Ankyrin_rpt-contain_sf"/>
</dbReference>
<dbReference type="PANTHER" id="PTHR24198">
    <property type="entry name" value="ANKYRIN REPEAT AND PROTEIN KINASE DOMAIN-CONTAINING PROTEIN"/>
    <property type="match status" value="1"/>
</dbReference>
<sequence>MSTINWDYYNAVARHLYGLLYKCNQSECLEYMAAYHQHSNIYLNIQFGTQTLIAIAAELNLYDVVDDMIRRGVDPNLVNKQCDMNVLMVACRYNSLKTAYCLINNRTCNINIHIRNSIGQTALLIAIYYASYDIATYLITRYHVRELDIPNANGDTPLIIACKRPSRQIIANLLCRGVDVNIRNKAGYSALSYALCYQSAVCTLLLDHGVEFQHEFEDIADNKATYCDEIRLCLKNKYRDAIIHIINNNKTGFKKQFNKLLLFIKYKKHHPLYMSFKKTYAIDIIDIICDYII</sequence>
<dbReference type="InterPro" id="IPR002110">
    <property type="entry name" value="Ankyrin_rpt"/>
</dbReference>
<organism evidence="3">
    <name type="scientific">Faunusvirus sp</name>
    <dbReference type="NCBI Taxonomy" id="2487766"/>
    <lineage>
        <taxon>Viruses</taxon>
        <taxon>Varidnaviria</taxon>
        <taxon>Bamfordvirae</taxon>
        <taxon>Nucleocytoviricota</taxon>
        <taxon>Megaviricetes</taxon>
        <taxon>Imitervirales</taxon>
        <taxon>Mimiviridae</taxon>
    </lineage>
</organism>
<proteinExistence type="predicted"/>
<keyword evidence="1" id="KW-0677">Repeat</keyword>
<reference evidence="3" key="1">
    <citation type="submission" date="2018-10" db="EMBL/GenBank/DDBJ databases">
        <title>Hidden diversity of soil giant viruses.</title>
        <authorList>
            <person name="Schulz F."/>
            <person name="Alteio L."/>
            <person name="Goudeau D."/>
            <person name="Ryan E.M."/>
            <person name="Malmstrom R.R."/>
            <person name="Blanchard J."/>
            <person name="Woyke T."/>
        </authorList>
    </citation>
    <scope>NUCLEOTIDE SEQUENCE</scope>
    <source>
        <strain evidence="3">FNV1</strain>
    </source>
</reference>
<dbReference type="PROSITE" id="PS50088">
    <property type="entry name" value="ANK_REPEAT"/>
    <property type="match status" value="1"/>
</dbReference>
<dbReference type="Pfam" id="PF12796">
    <property type="entry name" value="Ank_2"/>
    <property type="match status" value="2"/>
</dbReference>
<dbReference type="EMBL" id="MK072132">
    <property type="protein sequence ID" value="AYV79004.1"/>
    <property type="molecule type" value="Genomic_DNA"/>
</dbReference>
<name>A0A3G4ZXD6_9VIRU</name>
<dbReference type="Gene3D" id="1.25.40.20">
    <property type="entry name" value="Ankyrin repeat-containing domain"/>
    <property type="match status" value="2"/>
</dbReference>
<dbReference type="PROSITE" id="PS50297">
    <property type="entry name" value="ANK_REP_REGION"/>
    <property type="match status" value="1"/>
</dbReference>
<evidence type="ECO:0000313" key="3">
    <source>
        <dbReference type="EMBL" id="AYV79004.1"/>
    </source>
</evidence>
<protein>
    <submittedName>
        <fullName evidence="3">Ankyrin-3-like</fullName>
    </submittedName>
</protein>
<evidence type="ECO:0000256" key="2">
    <source>
        <dbReference type="ARBA" id="ARBA00023043"/>
    </source>
</evidence>
<accession>A0A3G4ZXD6</accession>